<evidence type="ECO:0000313" key="2">
    <source>
        <dbReference type="Proteomes" id="UP000480246"/>
    </source>
</evidence>
<reference evidence="1 2" key="1">
    <citation type="submission" date="2019-10" db="EMBL/GenBank/DDBJ databases">
        <title>Gracilibacillus sp. nov. isolated from rice seeds.</title>
        <authorList>
            <person name="He S."/>
        </authorList>
    </citation>
    <scope>NUCLEOTIDE SEQUENCE [LARGE SCALE GENOMIC DNA]</scope>
    <source>
        <strain evidence="1 2">TD8</strain>
    </source>
</reference>
<sequence>MYKFYIASGFKNIENVRHVSDKLKDAGFIQTYDWTQNQRATTIEDLKEIGTLEKNAVMEADFFIILLPAGKSSHIELGMALGLGKRIYLYSENAEYNHFETTSTFYHLPEVNRYNGSIDGLVATLKRNAGL</sequence>
<name>A0A7C8L0H2_9BACI</name>
<comment type="caution">
    <text evidence="1">The sequence shown here is derived from an EMBL/GenBank/DDBJ whole genome shotgun (WGS) entry which is preliminary data.</text>
</comment>
<dbReference type="AlphaFoldDB" id="A0A7C8L0H2"/>
<protein>
    <submittedName>
        <fullName evidence="1">Group-specific protein</fullName>
    </submittedName>
</protein>
<evidence type="ECO:0000313" key="1">
    <source>
        <dbReference type="EMBL" id="KAB8138086.1"/>
    </source>
</evidence>
<keyword evidence="2" id="KW-1185">Reference proteome</keyword>
<gene>
    <name evidence="1" type="ORF">F9U64_06470</name>
</gene>
<dbReference type="RefSeq" id="WP_153402183.1">
    <property type="nucleotide sequence ID" value="NZ_ML762426.1"/>
</dbReference>
<dbReference type="EMBL" id="WEID01000028">
    <property type="protein sequence ID" value="KAB8138086.1"/>
    <property type="molecule type" value="Genomic_DNA"/>
</dbReference>
<dbReference type="SUPFAM" id="SSF52309">
    <property type="entry name" value="N-(deoxy)ribosyltransferase-like"/>
    <property type="match status" value="1"/>
</dbReference>
<dbReference type="OrthoDB" id="2059845at2"/>
<proteinExistence type="predicted"/>
<dbReference type="Gene3D" id="3.40.50.450">
    <property type="match status" value="1"/>
</dbReference>
<organism evidence="1 2">
    <name type="scientific">Gracilibacillus oryzae</name>
    <dbReference type="NCBI Taxonomy" id="1672701"/>
    <lineage>
        <taxon>Bacteria</taxon>
        <taxon>Bacillati</taxon>
        <taxon>Bacillota</taxon>
        <taxon>Bacilli</taxon>
        <taxon>Bacillales</taxon>
        <taxon>Bacillaceae</taxon>
        <taxon>Gracilibacillus</taxon>
    </lineage>
</organism>
<dbReference type="Proteomes" id="UP000480246">
    <property type="component" value="Unassembled WGS sequence"/>
</dbReference>
<accession>A0A7C8L0H2</accession>